<keyword evidence="9" id="KW-0902">Two-component regulatory system</keyword>
<dbReference type="InterPro" id="IPR003661">
    <property type="entry name" value="HisK_dim/P_dom"/>
</dbReference>
<proteinExistence type="predicted"/>
<evidence type="ECO:0000256" key="6">
    <source>
        <dbReference type="ARBA" id="ARBA00022692"/>
    </source>
</evidence>
<dbReference type="Pfam" id="PF00672">
    <property type="entry name" value="HAMP"/>
    <property type="match status" value="1"/>
</dbReference>
<evidence type="ECO:0000256" key="11">
    <source>
        <dbReference type="SAM" id="MobiDB-lite"/>
    </source>
</evidence>
<dbReference type="InterPro" id="IPR003660">
    <property type="entry name" value="HAMP_dom"/>
</dbReference>
<dbReference type="FunFam" id="1.10.287.130:FF:000001">
    <property type="entry name" value="Two-component sensor histidine kinase"/>
    <property type="match status" value="1"/>
</dbReference>
<sequence>MKSPLRKSSLRNRLSVGVLLLSAIAFAASGFAVQSSLRSYLMGQIDEQLLSVVGGTTLRLDRGGIARENEFDERREEGENRENPARAAAPPTPLTRVPTSTSVTLIDPFGNIIGGIGGDLNTNQINDYVKGLLPGEIASHGDRPFTIEAPGADFRVVTQVLPSALGSVVVAQSLTDFDKTTHRVGLVLFFIYLLVLVVIAFASRQVIRISLKPLEDVEETAELIAAGDLSARLPDAKPDTEVGRLVLSLNQMLARIEESFAIKEESESKLRRFIADASHELRTPLTAIRGFAELHRQGAVPNGEPTKELLGRIENESVRMGTLVEDLLLLARLDQSRQMEMKPVNLSKVVSECVASARAAGPTHPITISSTIDEAFALGDETRIYQVITNLLTNARVHTPIGTSIEVALDQSDDGLTIAVTDHGNGLSKDDQARIFERFFRVDPSRQRNSSEGSGLGLSIVDAVMRAHGGRVSVTSEDGKGATFTLFFPLAQ</sequence>
<dbReference type="EMBL" id="CAEZSM010000020">
    <property type="protein sequence ID" value="CAB4536856.1"/>
    <property type="molecule type" value="Genomic_DNA"/>
</dbReference>
<keyword evidence="4" id="KW-0597">Phosphoprotein</keyword>
<name>A0A6J6BD94_9ZZZZ</name>
<dbReference type="InterPro" id="IPR050428">
    <property type="entry name" value="TCS_sensor_his_kinase"/>
</dbReference>
<keyword evidence="10 12" id="KW-0472">Membrane</keyword>
<gene>
    <name evidence="15" type="ORF">UFOPK1438_00267</name>
    <name evidence="16" type="ORF">UFOPK3166_00443</name>
    <name evidence="17" type="ORF">UFOPK4035_00605</name>
    <name evidence="18" type="ORF">UFOPK4087_00181</name>
</gene>
<dbReference type="Pfam" id="PF02518">
    <property type="entry name" value="HATPase_c"/>
    <property type="match status" value="1"/>
</dbReference>
<dbReference type="EMBL" id="CAFBOX010000086">
    <property type="protein sequence ID" value="CAB4997907.1"/>
    <property type="molecule type" value="Genomic_DNA"/>
</dbReference>
<keyword evidence="7" id="KW-0418">Kinase</keyword>
<evidence type="ECO:0000256" key="4">
    <source>
        <dbReference type="ARBA" id="ARBA00022553"/>
    </source>
</evidence>
<dbReference type="PRINTS" id="PR00344">
    <property type="entry name" value="BCTRLSENSOR"/>
</dbReference>
<dbReference type="SMART" id="SM00388">
    <property type="entry name" value="HisKA"/>
    <property type="match status" value="1"/>
</dbReference>
<dbReference type="SUPFAM" id="SSF158472">
    <property type="entry name" value="HAMP domain-like"/>
    <property type="match status" value="1"/>
</dbReference>
<dbReference type="CDD" id="cd06225">
    <property type="entry name" value="HAMP"/>
    <property type="match status" value="1"/>
</dbReference>
<dbReference type="InterPro" id="IPR003594">
    <property type="entry name" value="HATPase_dom"/>
</dbReference>
<dbReference type="FunFam" id="3.30.565.10:FF:000006">
    <property type="entry name" value="Sensor histidine kinase WalK"/>
    <property type="match status" value="1"/>
</dbReference>
<keyword evidence="6 12" id="KW-0812">Transmembrane</keyword>
<evidence type="ECO:0000256" key="8">
    <source>
        <dbReference type="ARBA" id="ARBA00022989"/>
    </source>
</evidence>
<dbReference type="InterPro" id="IPR004358">
    <property type="entry name" value="Sig_transdc_His_kin-like_C"/>
</dbReference>
<comment type="subcellular location">
    <subcellularLocation>
        <location evidence="2">Membrane</location>
    </subcellularLocation>
</comment>
<evidence type="ECO:0000313" key="16">
    <source>
        <dbReference type="EMBL" id="CAB4822607.1"/>
    </source>
</evidence>
<dbReference type="PANTHER" id="PTHR45436">
    <property type="entry name" value="SENSOR HISTIDINE KINASE YKOH"/>
    <property type="match status" value="1"/>
</dbReference>
<feature type="domain" description="HAMP" evidence="14">
    <location>
        <begin position="208"/>
        <end position="261"/>
    </location>
</feature>
<evidence type="ECO:0000256" key="9">
    <source>
        <dbReference type="ARBA" id="ARBA00023012"/>
    </source>
</evidence>
<dbReference type="AlphaFoldDB" id="A0A6J6BD94"/>
<dbReference type="PANTHER" id="PTHR45436:SF5">
    <property type="entry name" value="SENSOR HISTIDINE KINASE TRCS"/>
    <property type="match status" value="1"/>
</dbReference>
<evidence type="ECO:0000256" key="2">
    <source>
        <dbReference type="ARBA" id="ARBA00004370"/>
    </source>
</evidence>
<dbReference type="EMBL" id="CAFBPH010000018">
    <property type="protein sequence ID" value="CAB5005699.1"/>
    <property type="molecule type" value="Genomic_DNA"/>
</dbReference>
<evidence type="ECO:0000313" key="18">
    <source>
        <dbReference type="EMBL" id="CAB5005699.1"/>
    </source>
</evidence>
<dbReference type="InterPro" id="IPR005467">
    <property type="entry name" value="His_kinase_dom"/>
</dbReference>
<evidence type="ECO:0000313" key="15">
    <source>
        <dbReference type="EMBL" id="CAB4536856.1"/>
    </source>
</evidence>
<evidence type="ECO:0000256" key="12">
    <source>
        <dbReference type="SAM" id="Phobius"/>
    </source>
</evidence>
<dbReference type="InterPro" id="IPR036097">
    <property type="entry name" value="HisK_dim/P_sf"/>
</dbReference>
<dbReference type="SUPFAM" id="SSF47384">
    <property type="entry name" value="Homodimeric domain of signal transducing histidine kinase"/>
    <property type="match status" value="1"/>
</dbReference>
<dbReference type="GO" id="GO:0005886">
    <property type="term" value="C:plasma membrane"/>
    <property type="evidence" value="ECO:0007669"/>
    <property type="project" value="TreeGrafter"/>
</dbReference>
<evidence type="ECO:0000256" key="7">
    <source>
        <dbReference type="ARBA" id="ARBA00022777"/>
    </source>
</evidence>
<evidence type="ECO:0000313" key="17">
    <source>
        <dbReference type="EMBL" id="CAB4997907.1"/>
    </source>
</evidence>
<dbReference type="PROSITE" id="PS50885">
    <property type="entry name" value="HAMP"/>
    <property type="match status" value="1"/>
</dbReference>
<keyword evidence="5" id="KW-0808">Transferase</keyword>
<feature type="transmembrane region" description="Helical" evidence="12">
    <location>
        <begin position="184"/>
        <end position="202"/>
    </location>
</feature>
<dbReference type="Gene3D" id="1.10.287.130">
    <property type="match status" value="1"/>
</dbReference>
<evidence type="ECO:0000256" key="1">
    <source>
        <dbReference type="ARBA" id="ARBA00000085"/>
    </source>
</evidence>
<dbReference type="Pfam" id="PF00512">
    <property type="entry name" value="HisKA"/>
    <property type="match status" value="1"/>
</dbReference>
<dbReference type="SMART" id="SM00387">
    <property type="entry name" value="HATPase_c"/>
    <property type="match status" value="1"/>
</dbReference>
<reference evidence="15" key="1">
    <citation type="submission" date="2020-05" db="EMBL/GenBank/DDBJ databases">
        <authorList>
            <person name="Chiriac C."/>
            <person name="Salcher M."/>
            <person name="Ghai R."/>
            <person name="Kavagutti S V."/>
        </authorList>
    </citation>
    <scope>NUCLEOTIDE SEQUENCE</scope>
</reference>
<dbReference type="SUPFAM" id="SSF55874">
    <property type="entry name" value="ATPase domain of HSP90 chaperone/DNA topoisomerase II/histidine kinase"/>
    <property type="match status" value="1"/>
</dbReference>
<protein>
    <recommendedName>
        <fullName evidence="3">histidine kinase</fullName>
        <ecNumber evidence="3">2.7.13.3</ecNumber>
    </recommendedName>
</protein>
<evidence type="ECO:0000256" key="3">
    <source>
        <dbReference type="ARBA" id="ARBA00012438"/>
    </source>
</evidence>
<evidence type="ECO:0000256" key="10">
    <source>
        <dbReference type="ARBA" id="ARBA00023136"/>
    </source>
</evidence>
<keyword evidence="8 12" id="KW-1133">Transmembrane helix</keyword>
<feature type="region of interest" description="Disordered" evidence="11">
    <location>
        <begin position="69"/>
        <end position="97"/>
    </location>
</feature>
<dbReference type="SMART" id="SM00304">
    <property type="entry name" value="HAMP"/>
    <property type="match status" value="1"/>
</dbReference>
<dbReference type="CDD" id="cd00082">
    <property type="entry name" value="HisKA"/>
    <property type="match status" value="1"/>
</dbReference>
<evidence type="ECO:0000256" key="5">
    <source>
        <dbReference type="ARBA" id="ARBA00022679"/>
    </source>
</evidence>
<organism evidence="15">
    <name type="scientific">freshwater metagenome</name>
    <dbReference type="NCBI Taxonomy" id="449393"/>
    <lineage>
        <taxon>unclassified sequences</taxon>
        <taxon>metagenomes</taxon>
        <taxon>ecological metagenomes</taxon>
    </lineage>
</organism>
<accession>A0A6J6BD94</accession>
<dbReference type="EMBL" id="CAFABD010000048">
    <property type="protein sequence ID" value="CAB4822607.1"/>
    <property type="molecule type" value="Genomic_DNA"/>
</dbReference>
<dbReference type="Gene3D" id="3.30.565.10">
    <property type="entry name" value="Histidine kinase-like ATPase, C-terminal domain"/>
    <property type="match status" value="1"/>
</dbReference>
<comment type="catalytic activity">
    <reaction evidence="1">
        <text>ATP + protein L-histidine = ADP + protein N-phospho-L-histidine.</text>
        <dbReference type="EC" id="2.7.13.3"/>
    </reaction>
</comment>
<evidence type="ECO:0000259" key="13">
    <source>
        <dbReference type="PROSITE" id="PS50109"/>
    </source>
</evidence>
<dbReference type="CDD" id="cd00075">
    <property type="entry name" value="HATPase"/>
    <property type="match status" value="1"/>
</dbReference>
<dbReference type="GO" id="GO:0000155">
    <property type="term" value="F:phosphorelay sensor kinase activity"/>
    <property type="evidence" value="ECO:0007669"/>
    <property type="project" value="InterPro"/>
</dbReference>
<dbReference type="InterPro" id="IPR036890">
    <property type="entry name" value="HATPase_C_sf"/>
</dbReference>
<feature type="domain" description="Histidine kinase" evidence="13">
    <location>
        <begin position="276"/>
        <end position="492"/>
    </location>
</feature>
<dbReference type="PROSITE" id="PS50109">
    <property type="entry name" value="HIS_KIN"/>
    <property type="match status" value="1"/>
</dbReference>
<evidence type="ECO:0000259" key="14">
    <source>
        <dbReference type="PROSITE" id="PS50885"/>
    </source>
</evidence>
<dbReference type="EC" id="2.7.13.3" evidence="3"/>
<feature type="compositionally biased region" description="Basic and acidic residues" evidence="11">
    <location>
        <begin position="69"/>
        <end position="84"/>
    </location>
</feature>
<dbReference type="Gene3D" id="6.10.340.10">
    <property type="match status" value="1"/>
</dbReference>